<protein>
    <recommendedName>
        <fullName evidence="3">Prolamin-like domain-containing protein</fullName>
    </recommendedName>
</protein>
<evidence type="ECO:0000259" key="3">
    <source>
        <dbReference type="Pfam" id="PF05617"/>
    </source>
</evidence>
<evidence type="ECO:0000313" key="5">
    <source>
        <dbReference type="Proteomes" id="UP000243459"/>
    </source>
</evidence>
<name>A0A5P1F7E9_ASPOF</name>
<feature type="domain" description="Prolamin-like" evidence="3">
    <location>
        <begin position="59"/>
        <end position="108"/>
    </location>
</feature>
<sequence>MQEKAFLSFLLLSLLSIIYISPSEALVCLDDEQGGEARWRHLEPCWTPPKSPGTDLRRECLSRFKHIAGCRPSYLRSKALGNKADISRECCNAILNLPNACYEIFRKKVGLYPRDYCHSQIWYPQEILPYIGH</sequence>
<evidence type="ECO:0000256" key="1">
    <source>
        <dbReference type="ARBA" id="ARBA00022729"/>
    </source>
</evidence>
<dbReference type="Proteomes" id="UP000243459">
    <property type="component" value="Chromosome 4"/>
</dbReference>
<gene>
    <name evidence="4" type="ORF">A4U43_C04F21590</name>
</gene>
<keyword evidence="5" id="KW-1185">Reference proteome</keyword>
<evidence type="ECO:0000256" key="2">
    <source>
        <dbReference type="SAM" id="SignalP"/>
    </source>
</evidence>
<feature type="chain" id="PRO_5024284411" description="Prolamin-like domain-containing protein" evidence="2">
    <location>
        <begin position="26"/>
        <end position="133"/>
    </location>
</feature>
<dbReference type="InterPro" id="IPR008502">
    <property type="entry name" value="Prolamin-like"/>
</dbReference>
<proteinExistence type="predicted"/>
<feature type="signal peptide" evidence="2">
    <location>
        <begin position="1"/>
        <end position="25"/>
    </location>
</feature>
<keyword evidence="1 2" id="KW-0732">Signal</keyword>
<accession>A0A5P1F7E9</accession>
<reference evidence="5" key="1">
    <citation type="journal article" date="2017" name="Nat. Commun.">
        <title>The asparagus genome sheds light on the origin and evolution of a young Y chromosome.</title>
        <authorList>
            <person name="Harkess A."/>
            <person name="Zhou J."/>
            <person name="Xu C."/>
            <person name="Bowers J.E."/>
            <person name="Van der Hulst R."/>
            <person name="Ayyampalayam S."/>
            <person name="Mercati F."/>
            <person name="Riccardi P."/>
            <person name="McKain M.R."/>
            <person name="Kakrana A."/>
            <person name="Tang H."/>
            <person name="Ray J."/>
            <person name="Groenendijk J."/>
            <person name="Arikit S."/>
            <person name="Mathioni S.M."/>
            <person name="Nakano M."/>
            <person name="Shan H."/>
            <person name="Telgmann-Rauber A."/>
            <person name="Kanno A."/>
            <person name="Yue Z."/>
            <person name="Chen H."/>
            <person name="Li W."/>
            <person name="Chen Y."/>
            <person name="Xu X."/>
            <person name="Zhang Y."/>
            <person name="Luo S."/>
            <person name="Chen H."/>
            <person name="Gao J."/>
            <person name="Mao Z."/>
            <person name="Pires J.C."/>
            <person name="Luo M."/>
            <person name="Kudrna D."/>
            <person name="Wing R.A."/>
            <person name="Meyers B.C."/>
            <person name="Yi K."/>
            <person name="Kong H."/>
            <person name="Lavrijsen P."/>
            <person name="Sunseri F."/>
            <person name="Falavigna A."/>
            <person name="Ye Y."/>
            <person name="Leebens-Mack J.H."/>
            <person name="Chen G."/>
        </authorList>
    </citation>
    <scope>NUCLEOTIDE SEQUENCE [LARGE SCALE GENOMIC DNA]</scope>
    <source>
        <strain evidence="5">cv. DH0086</strain>
    </source>
</reference>
<evidence type="ECO:0000313" key="4">
    <source>
        <dbReference type="EMBL" id="ONK72649.1"/>
    </source>
</evidence>
<dbReference type="AlphaFoldDB" id="A0A5P1F7E9"/>
<dbReference type="EMBL" id="CM007384">
    <property type="protein sequence ID" value="ONK72649.1"/>
    <property type="molecule type" value="Genomic_DNA"/>
</dbReference>
<dbReference type="Gramene" id="ONK72649">
    <property type="protein sequence ID" value="ONK72649"/>
    <property type="gene ID" value="A4U43_C04F21590"/>
</dbReference>
<organism evidence="4 5">
    <name type="scientific">Asparagus officinalis</name>
    <name type="common">Garden asparagus</name>
    <dbReference type="NCBI Taxonomy" id="4686"/>
    <lineage>
        <taxon>Eukaryota</taxon>
        <taxon>Viridiplantae</taxon>
        <taxon>Streptophyta</taxon>
        <taxon>Embryophyta</taxon>
        <taxon>Tracheophyta</taxon>
        <taxon>Spermatophyta</taxon>
        <taxon>Magnoliopsida</taxon>
        <taxon>Liliopsida</taxon>
        <taxon>Asparagales</taxon>
        <taxon>Asparagaceae</taxon>
        <taxon>Asparagoideae</taxon>
        <taxon>Asparagus</taxon>
    </lineage>
</organism>
<dbReference type="Pfam" id="PF05617">
    <property type="entry name" value="Prolamin_like"/>
    <property type="match status" value="1"/>
</dbReference>